<dbReference type="HOGENOM" id="CLU_3179904_0_0_10"/>
<organism evidence="1 2">
    <name type="scientific">Bacteroides cellulosilyticus DSM 14838</name>
    <dbReference type="NCBI Taxonomy" id="537012"/>
    <lineage>
        <taxon>Bacteria</taxon>
        <taxon>Pseudomonadati</taxon>
        <taxon>Bacteroidota</taxon>
        <taxon>Bacteroidia</taxon>
        <taxon>Bacteroidales</taxon>
        <taxon>Bacteroidaceae</taxon>
        <taxon>Bacteroides</taxon>
    </lineage>
</organism>
<reference evidence="1 2" key="2">
    <citation type="submission" date="2009-01" db="EMBL/GenBank/DDBJ databases">
        <title>Draft genome sequence of Bacteroides cellulosilyticus (DSM 14838).</title>
        <authorList>
            <person name="Sudarsanam P."/>
            <person name="Ley R."/>
            <person name="Guruge J."/>
            <person name="Turnbaugh P.J."/>
            <person name="Mahowald M."/>
            <person name="Liep D."/>
            <person name="Gordon J."/>
        </authorList>
    </citation>
    <scope>NUCLEOTIDE SEQUENCE [LARGE SCALE GENOMIC DNA]</scope>
    <source>
        <strain evidence="1 2">DSM 14838</strain>
    </source>
</reference>
<name>E2NJ66_9BACE</name>
<proteinExistence type="predicted"/>
<comment type="caution">
    <text evidence="1">The sequence shown here is derived from an EMBL/GenBank/DDBJ whole genome shotgun (WGS) entry which is preliminary data.</text>
</comment>
<gene>
    <name evidence="1" type="ORF">BACCELL_04352</name>
</gene>
<evidence type="ECO:0000313" key="2">
    <source>
        <dbReference type="Proteomes" id="UP000003711"/>
    </source>
</evidence>
<accession>E2NJ66</accession>
<reference evidence="1 2" key="1">
    <citation type="submission" date="2008-12" db="EMBL/GenBank/DDBJ databases">
        <authorList>
            <person name="Fulton L."/>
            <person name="Clifton S."/>
            <person name="Fulton B."/>
            <person name="Xu J."/>
            <person name="Minx P."/>
            <person name="Pepin K.H."/>
            <person name="Johnson M."/>
            <person name="Bhonagiri V."/>
            <person name="Nash W.E."/>
            <person name="Mardis E.R."/>
            <person name="Wilson R.K."/>
        </authorList>
    </citation>
    <scope>NUCLEOTIDE SEQUENCE [LARGE SCALE GENOMIC DNA]</scope>
    <source>
        <strain evidence="1 2">DSM 14838</strain>
    </source>
</reference>
<dbReference type="Proteomes" id="UP000003711">
    <property type="component" value="Unassembled WGS sequence"/>
</dbReference>
<sequence length="46" mass="5302">MVSLYYLNIDITSKAVSFREAALLAFRRKELFIVSFCYLILINGAK</sequence>
<evidence type="ECO:0000313" key="1">
    <source>
        <dbReference type="EMBL" id="EEF88057.1"/>
    </source>
</evidence>
<dbReference type="AlphaFoldDB" id="E2NJ66"/>
<dbReference type="EMBL" id="ACCH01000332">
    <property type="protein sequence ID" value="EEF88057.1"/>
    <property type="molecule type" value="Genomic_DNA"/>
</dbReference>
<protein>
    <submittedName>
        <fullName evidence="1">Uncharacterized protein</fullName>
    </submittedName>
</protein>